<keyword evidence="2" id="KW-1185">Reference proteome</keyword>
<dbReference type="RefSeq" id="XP_072807166.1">
    <property type="nucleotide sequence ID" value="XM_072951065.1"/>
</dbReference>
<organism evidence="2 3">
    <name type="scientific">Vicugna pacos</name>
    <name type="common">Alpaca</name>
    <name type="synonym">Lama pacos</name>
    <dbReference type="NCBI Taxonomy" id="30538"/>
    <lineage>
        <taxon>Eukaryota</taxon>
        <taxon>Metazoa</taxon>
        <taxon>Chordata</taxon>
        <taxon>Craniata</taxon>
        <taxon>Vertebrata</taxon>
        <taxon>Euteleostomi</taxon>
        <taxon>Mammalia</taxon>
        <taxon>Eutheria</taxon>
        <taxon>Laurasiatheria</taxon>
        <taxon>Artiodactyla</taxon>
        <taxon>Tylopoda</taxon>
        <taxon>Camelidae</taxon>
        <taxon>Vicugna</taxon>
    </lineage>
</organism>
<evidence type="ECO:0000256" key="1">
    <source>
        <dbReference type="SAM" id="MobiDB-lite"/>
    </source>
</evidence>
<feature type="region of interest" description="Disordered" evidence="1">
    <location>
        <begin position="220"/>
        <end position="252"/>
    </location>
</feature>
<dbReference type="PANTHER" id="PTHR34921">
    <property type="entry name" value="MEIOTIC RECOMBINATION PROTEIN REC114"/>
    <property type="match status" value="1"/>
</dbReference>
<dbReference type="Pfam" id="PF15165">
    <property type="entry name" value="REC114-like"/>
    <property type="match status" value="1"/>
</dbReference>
<dbReference type="PANTHER" id="PTHR34921:SF1">
    <property type="entry name" value="MEIOTIC RECOMBINATION PROTEIN REC114"/>
    <property type="match status" value="1"/>
</dbReference>
<dbReference type="Proteomes" id="UP001652581">
    <property type="component" value="Chromosome 27"/>
</dbReference>
<name>A0ABM5CEU8_VICPA</name>
<reference evidence="3" key="1">
    <citation type="submission" date="2025-08" db="UniProtKB">
        <authorList>
            <consortium name="RefSeq"/>
        </authorList>
    </citation>
    <scope>IDENTIFICATION</scope>
</reference>
<protein>
    <submittedName>
        <fullName evidence="3">Meiotic recombination protein REC114 isoform X1</fullName>
    </submittedName>
</protein>
<proteinExistence type="predicted"/>
<feature type="region of interest" description="Disordered" evidence="1">
    <location>
        <begin position="152"/>
        <end position="204"/>
    </location>
</feature>
<dbReference type="InterPro" id="IPR029168">
    <property type="entry name" value="REC114L"/>
</dbReference>
<evidence type="ECO:0000313" key="2">
    <source>
        <dbReference type="Proteomes" id="UP001652581"/>
    </source>
</evidence>
<sequence length="313" mass="33609">MAEAGREHAGLGLFGRDASQWPLQRYGRFMPSGTGEPPGPGLEAGTASSPTWKVFDSNEESGHLVLTIVISGHFFISQGQTLLEGFSLIGSKNWLKIVRRVDCLLFGTTIKNKSRMFRVQFGGDSKARALEHCCGCVQALAQYVPVQAPDGVGPRLGPHPDPLRAGPGPREGCVWSVPLQRGSHGHPEQQQGAPAGSSTPGGRTSLTWLAQCLPEYNRSVGRRTAELKTPTEDSEPALAEAPGPAPGPVERNGQFLAGTLEARSENASQQQFRLPVPPSSPHEGLLGPGPPCPCERPSHHLTCYYREAAEWEE</sequence>
<dbReference type="GeneID" id="102535535"/>
<feature type="compositionally biased region" description="Polar residues" evidence="1">
    <location>
        <begin position="188"/>
        <end position="204"/>
    </location>
</feature>
<evidence type="ECO:0000313" key="3">
    <source>
        <dbReference type="RefSeq" id="XP_072807166.1"/>
    </source>
</evidence>
<gene>
    <name evidence="3" type="primary">REC114</name>
</gene>
<feature type="region of interest" description="Disordered" evidence="1">
    <location>
        <begin position="265"/>
        <end position="292"/>
    </location>
</feature>
<accession>A0ABM5CEU8</accession>
<feature type="region of interest" description="Disordered" evidence="1">
    <location>
        <begin position="27"/>
        <end position="48"/>
    </location>
</feature>